<dbReference type="PANTHER" id="PTHR10587">
    <property type="entry name" value="GLYCOSYL TRANSFERASE-RELATED"/>
    <property type="match status" value="1"/>
</dbReference>
<dbReference type="STRING" id="1325564.NSJP_1618"/>
<dbReference type="PROSITE" id="PS51677">
    <property type="entry name" value="NODB"/>
    <property type="match status" value="1"/>
</dbReference>
<dbReference type="Proteomes" id="UP000192042">
    <property type="component" value="Chromosome I"/>
</dbReference>
<dbReference type="Pfam" id="PF01522">
    <property type="entry name" value="Polysacc_deac_1"/>
    <property type="match status" value="1"/>
</dbReference>
<dbReference type="EMBL" id="LT828648">
    <property type="protein sequence ID" value="SLM47790.1"/>
    <property type="molecule type" value="Genomic_DNA"/>
</dbReference>
<dbReference type="InterPro" id="IPR011330">
    <property type="entry name" value="Glyco_hydro/deAcase_b/a-brl"/>
</dbReference>
<feature type="chain" id="PRO_5012484086" evidence="1">
    <location>
        <begin position="27"/>
        <end position="235"/>
    </location>
</feature>
<dbReference type="Gene3D" id="3.20.20.370">
    <property type="entry name" value="Glycoside hydrolase/deacetylase"/>
    <property type="match status" value="1"/>
</dbReference>
<evidence type="ECO:0000259" key="2">
    <source>
        <dbReference type="PROSITE" id="PS51677"/>
    </source>
</evidence>
<feature type="domain" description="NodB homology" evidence="2">
    <location>
        <begin position="37"/>
        <end position="225"/>
    </location>
</feature>
<feature type="signal peptide" evidence="1">
    <location>
        <begin position="1"/>
        <end position="26"/>
    </location>
</feature>
<dbReference type="AlphaFoldDB" id="A0A1W1I456"/>
<evidence type="ECO:0000313" key="3">
    <source>
        <dbReference type="EMBL" id="SLM47790.1"/>
    </source>
</evidence>
<evidence type="ECO:0000256" key="1">
    <source>
        <dbReference type="SAM" id="SignalP"/>
    </source>
</evidence>
<dbReference type="PANTHER" id="PTHR10587:SF134">
    <property type="entry name" value="SECRETED PROTEIN"/>
    <property type="match status" value="1"/>
</dbReference>
<dbReference type="RefSeq" id="WP_080886267.1">
    <property type="nucleotide sequence ID" value="NZ_LT828648.1"/>
</dbReference>
<name>A0A1W1I456_9BACT</name>
<reference evidence="3 4" key="1">
    <citation type="submission" date="2017-03" db="EMBL/GenBank/DDBJ databases">
        <authorList>
            <person name="Afonso C.L."/>
            <person name="Miller P.J."/>
            <person name="Scott M.A."/>
            <person name="Spackman E."/>
            <person name="Goraichik I."/>
            <person name="Dimitrov K.M."/>
            <person name="Suarez D.L."/>
            <person name="Swayne D.E."/>
        </authorList>
    </citation>
    <scope>NUCLEOTIDE SEQUENCE [LARGE SCALE GENOMIC DNA]</scope>
    <source>
        <strain evidence="3">Genome sequencing of Nitrospira japonica strain NJ11</strain>
    </source>
</reference>
<proteinExistence type="predicted"/>
<dbReference type="InterPro" id="IPR002509">
    <property type="entry name" value="NODB_dom"/>
</dbReference>
<dbReference type="OrthoDB" id="9812065at2"/>
<accession>A0A1W1I456</accession>
<gene>
    <name evidence="3" type="ORF">NSJP_1618</name>
</gene>
<keyword evidence="4" id="KW-1185">Reference proteome</keyword>
<protein>
    <submittedName>
        <fullName evidence="3">Putative polysaccharide deacetylase</fullName>
    </submittedName>
</protein>
<keyword evidence="1" id="KW-0732">Signal</keyword>
<sequence length="235" mass="25618">MLTLAACVRAVLVPTLVLLAVGPAFAQVITSGPASCPGVALTFDLCPVRGGSGYDQRLVDYLIEHRIAATFFMSGTWMAKHDDRVKELLTVPFFEVGTHGQVHAHLPAHSSESQKQEILGPVALLRTKYNRQAPLFRPPYGEYNTETVDLVKALGLRFVLWSVVSGDPDPALSAAQIETRLSRLTKQGSIIVMHANGKGAHTYDVVTRLHEHLLPQRHLTPMTVSEVLSCQPPAP</sequence>
<evidence type="ECO:0000313" key="4">
    <source>
        <dbReference type="Proteomes" id="UP000192042"/>
    </source>
</evidence>
<organism evidence="3 4">
    <name type="scientific">Nitrospira japonica</name>
    <dbReference type="NCBI Taxonomy" id="1325564"/>
    <lineage>
        <taxon>Bacteria</taxon>
        <taxon>Pseudomonadati</taxon>
        <taxon>Nitrospirota</taxon>
        <taxon>Nitrospiria</taxon>
        <taxon>Nitrospirales</taxon>
        <taxon>Nitrospiraceae</taxon>
        <taxon>Nitrospira</taxon>
    </lineage>
</organism>
<dbReference type="KEGG" id="nja:NSJP_1618"/>
<dbReference type="InterPro" id="IPR050248">
    <property type="entry name" value="Polysacc_deacetylase_ArnD"/>
</dbReference>
<dbReference type="SUPFAM" id="SSF88713">
    <property type="entry name" value="Glycoside hydrolase/deacetylase"/>
    <property type="match status" value="1"/>
</dbReference>
<dbReference type="GO" id="GO:0005975">
    <property type="term" value="P:carbohydrate metabolic process"/>
    <property type="evidence" value="ECO:0007669"/>
    <property type="project" value="InterPro"/>
</dbReference>
<dbReference type="GO" id="GO:0016810">
    <property type="term" value="F:hydrolase activity, acting on carbon-nitrogen (but not peptide) bonds"/>
    <property type="evidence" value="ECO:0007669"/>
    <property type="project" value="InterPro"/>
</dbReference>